<protein>
    <submittedName>
        <fullName evidence="1">Abscisic acid receptor PYL9</fullName>
    </submittedName>
</protein>
<dbReference type="Proteomes" id="UP000289340">
    <property type="component" value="Chromosome 16"/>
</dbReference>
<comment type="caution">
    <text evidence="1">The sequence shown here is derived from an EMBL/GenBank/DDBJ whole genome shotgun (WGS) entry which is preliminary data.</text>
</comment>
<sequence length="87" mass="9552">MNGGESYGAIETQYIRRHHKHEPRENQCTSALVKHIRAPVHLFCHHQMLSQLRSGCGCSDSKNLDTAISCNCSCDTVAVTAAIAVLE</sequence>
<evidence type="ECO:0000313" key="2">
    <source>
        <dbReference type="Proteomes" id="UP000289340"/>
    </source>
</evidence>
<evidence type="ECO:0000313" key="1">
    <source>
        <dbReference type="EMBL" id="RZB59272.1"/>
    </source>
</evidence>
<organism evidence="1 2">
    <name type="scientific">Glycine soja</name>
    <name type="common">Wild soybean</name>
    <dbReference type="NCBI Taxonomy" id="3848"/>
    <lineage>
        <taxon>Eukaryota</taxon>
        <taxon>Viridiplantae</taxon>
        <taxon>Streptophyta</taxon>
        <taxon>Embryophyta</taxon>
        <taxon>Tracheophyta</taxon>
        <taxon>Spermatophyta</taxon>
        <taxon>Magnoliopsida</taxon>
        <taxon>eudicotyledons</taxon>
        <taxon>Gunneridae</taxon>
        <taxon>Pentapetalae</taxon>
        <taxon>rosids</taxon>
        <taxon>fabids</taxon>
        <taxon>Fabales</taxon>
        <taxon>Fabaceae</taxon>
        <taxon>Papilionoideae</taxon>
        <taxon>50 kb inversion clade</taxon>
        <taxon>NPAAA clade</taxon>
        <taxon>indigoferoid/millettioid clade</taxon>
        <taxon>Phaseoleae</taxon>
        <taxon>Glycine</taxon>
        <taxon>Glycine subgen. Soja</taxon>
    </lineage>
</organism>
<dbReference type="AlphaFoldDB" id="A0A445GDI7"/>
<accession>A0A445GDI7</accession>
<proteinExistence type="predicted"/>
<name>A0A445GDI7_GLYSO</name>
<keyword evidence="2" id="KW-1185">Reference proteome</keyword>
<gene>
    <name evidence="1" type="ORF">D0Y65_042505</name>
</gene>
<keyword evidence="1" id="KW-0675">Receptor</keyword>
<dbReference type="InterPro" id="IPR023393">
    <property type="entry name" value="START-like_dom_sf"/>
</dbReference>
<dbReference type="EMBL" id="QZWG01000016">
    <property type="protein sequence ID" value="RZB59272.1"/>
    <property type="molecule type" value="Genomic_DNA"/>
</dbReference>
<reference evidence="1 2" key="1">
    <citation type="submission" date="2018-09" db="EMBL/GenBank/DDBJ databases">
        <title>A high-quality reference genome of wild soybean provides a powerful tool to mine soybean genomes.</title>
        <authorList>
            <person name="Xie M."/>
            <person name="Chung C.Y.L."/>
            <person name="Li M.-W."/>
            <person name="Wong F.-L."/>
            <person name="Chan T.-F."/>
            <person name="Lam H.-M."/>
        </authorList>
    </citation>
    <scope>NUCLEOTIDE SEQUENCE [LARGE SCALE GENOMIC DNA]</scope>
    <source>
        <strain evidence="2">cv. W05</strain>
        <tissue evidence="1">Hypocotyl of etiolated seedlings</tissue>
    </source>
</reference>
<dbReference type="Gene3D" id="3.30.530.20">
    <property type="match status" value="1"/>
</dbReference>